<protein>
    <submittedName>
        <fullName evidence="1">Uncharacterized protein</fullName>
    </submittedName>
</protein>
<comment type="caution">
    <text evidence="1">The sequence shown here is derived from an EMBL/GenBank/DDBJ whole genome shotgun (WGS) entry which is preliminary data.</text>
</comment>
<dbReference type="EMBL" id="VSFC01000054">
    <property type="protein sequence ID" value="TYA52731.1"/>
    <property type="molecule type" value="Genomic_DNA"/>
</dbReference>
<keyword evidence="2" id="KW-1185">Reference proteome</keyword>
<accession>A0A5D0G255</accession>
<organism evidence="1 2">
    <name type="scientific">Formosa maritima</name>
    <dbReference type="NCBI Taxonomy" id="2592046"/>
    <lineage>
        <taxon>Bacteria</taxon>
        <taxon>Pseudomonadati</taxon>
        <taxon>Bacteroidota</taxon>
        <taxon>Flavobacteriia</taxon>
        <taxon>Flavobacteriales</taxon>
        <taxon>Flavobacteriaceae</taxon>
        <taxon>Formosa</taxon>
    </lineage>
</organism>
<dbReference type="Proteomes" id="UP000324550">
    <property type="component" value="Unassembled WGS sequence"/>
</dbReference>
<dbReference type="RefSeq" id="WP_148456702.1">
    <property type="nucleotide sequence ID" value="NZ_VSFC01000054.1"/>
</dbReference>
<reference evidence="1 2" key="1">
    <citation type="submission" date="2019-08" db="EMBL/GenBank/DDBJ databases">
        <title>Formosa sediminis sp. nov., isolated from marine sediment.</title>
        <authorList>
            <person name="Cao W.R."/>
        </authorList>
    </citation>
    <scope>NUCLEOTIDE SEQUENCE [LARGE SCALE GENOMIC DNA]</scope>
    <source>
        <strain evidence="1 2">1494</strain>
    </source>
</reference>
<name>A0A5D0G255_9FLAO</name>
<evidence type="ECO:0000313" key="2">
    <source>
        <dbReference type="Proteomes" id="UP000324550"/>
    </source>
</evidence>
<dbReference type="AlphaFoldDB" id="A0A5D0G255"/>
<proteinExistence type="predicted"/>
<evidence type="ECO:0000313" key="1">
    <source>
        <dbReference type="EMBL" id="TYA52731.1"/>
    </source>
</evidence>
<gene>
    <name evidence="1" type="ORF">FVF61_11865</name>
</gene>
<dbReference type="OrthoDB" id="1439633at2"/>
<sequence length="248" mass="29905">MQRKIFIIIFLISINIFGQKSEIENLINHISENEIPENFEYYFLVSKSLEQPKIYDSIQHYHIGELRTTKNDQIVKLYYQKNDEKVDWKDYDLKNVKFVINEYNYPTTSPPTSKNIRFVKYNIEQKEYDSLTQNRKPNTIIVRKKWLWKKNKIERNKKFHNELIKAWKLDEEKNKEEKVYFQFSKPIFSKDNKYARISIFINRRCNGNGFTAIYKNDNGTWKKLIEYNKVGSIVSTSHSKCGSISYYE</sequence>